<proteinExistence type="predicted"/>
<keyword evidence="2" id="KW-1185">Reference proteome</keyword>
<organism evidence="1 2">
    <name type="scientific">Grifola frondosa</name>
    <name type="common">Maitake</name>
    <name type="synonym">Polyporus frondosus</name>
    <dbReference type="NCBI Taxonomy" id="5627"/>
    <lineage>
        <taxon>Eukaryota</taxon>
        <taxon>Fungi</taxon>
        <taxon>Dikarya</taxon>
        <taxon>Basidiomycota</taxon>
        <taxon>Agaricomycotina</taxon>
        <taxon>Agaricomycetes</taxon>
        <taxon>Polyporales</taxon>
        <taxon>Grifolaceae</taxon>
        <taxon>Grifola</taxon>
    </lineage>
</organism>
<evidence type="ECO:0000313" key="2">
    <source>
        <dbReference type="Proteomes" id="UP000092993"/>
    </source>
</evidence>
<name>A0A1C7LZA3_GRIFR</name>
<dbReference type="AlphaFoldDB" id="A0A1C7LZA3"/>
<dbReference type="OrthoDB" id="2796873at2759"/>
<reference evidence="1 2" key="1">
    <citation type="submission" date="2016-03" db="EMBL/GenBank/DDBJ databases">
        <title>Whole genome sequencing of Grifola frondosa 9006-11.</title>
        <authorList>
            <person name="Min B."/>
            <person name="Park H."/>
            <person name="Kim J.-G."/>
            <person name="Cho H."/>
            <person name="Oh Y.-L."/>
            <person name="Kong W.-S."/>
            <person name="Choi I.-G."/>
        </authorList>
    </citation>
    <scope>NUCLEOTIDE SEQUENCE [LARGE SCALE GENOMIC DNA]</scope>
    <source>
        <strain evidence="1 2">9006-11</strain>
    </source>
</reference>
<dbReference type="OMA" id="HEMSKAH"/>
<comment type="caution">
    <text evidence="1">The sequence shown here is derived from an EMBL/GenBank/DDBJ whole genome shotgun (WGS) entry which is preliminary data.</text>
</comment>
<gene>
    <name evidence="1" type="ORF">A0H81_10155</name>
</gene>
<evidence type="ECO:0000313" key="1">
    <source>
        <dbReference type="EMBL" id="OBZ69808.1"/>
    </source>
</evidence>
<sequence>MSLVLGPLIKAGRDGVLMTCADGYIRRIFPILAAYVADHPEQCLIACCQENRCPRCLVHPKKRGDHTVSTLRSQTLTLEVLRQHEQGTPVPEFAEQGLRPIHSPFWADLPHTDIFACITPDILHQLHKGVFKDHLLSWCTVLLGEDELDRRFKAMSSYPGLRHFSRGISVVSQWTGAEQKEMEKVFLGLLAGAIDSRAVKAVEPSGFCLLCTISVHTTARSNP</sequence>
<accession>A0A1C7LZA3</accession>
<dbReference type="Proteomes" id="UP000092993">
    <property type="component" value="Unassembled WGS sequence"/>
</dbReference>
<dbReference type="Pfam" id="PF18759">
    <property type="entry name" value="Plavaka"/>
    <property type="match status" value="1"/>
</dbReference>
<dbReference type="InterPro" id="IPR041078">
    <property type="entry name" value="Plavaka"/>
</dbReference>
<protein>
    <submittedName>
        <fullName evidence="1">Uncharacterized protein</fullName>
    </submittedName>
</protein>
<dbReference type="EMBL" id="LUGG01000015">
    <property type="protein sequence ID" value="OBZ69808.1"/>
    <property type="molecule type" value="Genomic_DNA"/>
</dbReference>
<dbReference type="STRING" id="5627.A0A1C7LZA3"/>